<evidence type="ECO:0000256" key="19">
    <source>
        <dbReference type="ARBA" id="ARBA00023212"/>
    </source>
</evidence>
<dbReference type="GO" id="GO:0042562">
    <property type="term" value="F:hormone binding"/>
    <property type="evidence" value="ECO:0007669"/>
    <property type="project" value="UniProtKB-ARBA"/>
</dbReference>
<dbReference type="InterPro" id="IPR038717">
    <property type="entry name" value="Tc1-like_DDE_dom"/>
</dbReference>
<dbReference type="FunFam" id="3.30.50.10:FF:000047">
    <property type="entry name" value="glucocorticoid receptor isoform X1"/>
    <property type="match status" value="1"/>
</dbReference>
<dbReference type="Gene3D" id="3.30.420.10">
    <property type="entry name" value="Ribonuclease H-like superfamily/Ribonuclease H"/>
    <property type="match status" value="1"/>
</dbReference>
<comment type="similarity">
    <text evidence="5">Belongs to the nuclear hormone receptor family. NR3 subfamily.</text>
</comment>
<dbReference type="GO" id="GO:0043565">
    <property type="term" value="F:sequence-specific DNA binding"/>
    <property type="evidence" value="ECO:0007669"/>
    <property type="project" value="InterPro"/>
</dbReference>
<dbReference type="PROSITE" id="PS51030">
    <property type="entry name" value="NUCLEAR_REC_DBD_2"/>
    <property type="match status" value="1"/>
</dbReference>
<evidence type="ECO:0000256" key="1">
    <source>
        <dbReference type="ARBA" id="ARBA00004123"/>
    </source>
</evidence>
<dbReference type="AlphaFoldDB" id="A0AAE0QJX7"/>
<dbReference type="Gene3D" id="1.10.10.10">
    <property type="entry name" value="Winged helix-like DNA-binding domain superfamily/Winged helix DNA-binding domain"/>
    <property type="match status" value="1"/>
</dbReference>
<dbReference type="InterPro" id="IPR009057">
    <property type="entry name" value="Homeodomain-like_sf"/>
</dbReference>
<dbReference type="GO" id="GO:0005819">
    <property type="term" value="C:spindle"/>
    <property type="evidence" value="ECO:0007669"/>
    <property type="project" value="UniProtKB-SubCell"/>
</dbReference>
<evidence type="ECO:0000256" key="12">
    <source>
        <dbReference type="ARBA" id="ARBA00022853"/>
    </source>
</evidence>
<feature type="compositionally biased region" description="Low complexity" evidence="22">
    <location>
        <begin position="13"/>
        <end position="26"/>
    </location>
</feature>
<dbReference type="Pfam" id="PF01498">
    <property type="entry name" value="HTH_Tnp_Tc3_2"/>
    <property type="match status" value="1"/>
</dbReference>
<dbReference type="InterPro" id="IPR047655">
    <property type="entry name" value="Transpos_IS630-like"/>
</dbReference>
<evidence type="ECO:0000256" key="22">
    <source>
        <dbReference type="SAM" id="MobiDB-lite"/>
    </source>
</evidence>
<dbReference type="CDD" id="cd07172">
    <property type="entry name" value="NR_DBD_GR_PR"/>
    <property type="match status" value="1"/>
</dbReference>
<keyword evidence="26" id="KW-1185">Reference proteome</keyword>
<feature type="domain" description="NR LBD" evidence="24">
    <location>
        <begin position="434"/>
        <end position="668"/>
    </location>
</feature>
<dbReference type="PROSITE" id="PS51843">
    <property type="entry name" value="NR_LBD"/>
    <property type="match status" value="1"/>
</dbReference>
<dbReference type="Pfam" id="PF25787">
    <property type="entry name" value="HTH_SB"/>
    <property type="match status" value="1"/>
</dbReference>
<evidence type="ECO:0000313" key="26">
    <source>
        <dbReference type="Proteomes" id="UP001274896"/>
    </source>
</evidence>
<dbReference type="InterPro" id="IPR036397">
    <property type="entry name" value="RNaseH_sf"/>
</dbReference>
<dbReference type="InterPro" id="IPR035500">
    <property type="entry name" value="NHR-like_dom_sf"/>
</dbReference>
<dbReference type="PRINTS" id="PR00398">
    <property type="entry name" value="STRDHORMONER"/>
</dbReference>
<dbReference type="GO" id="GO:0015074">
    <property type="term" value="P:DNA integration"/>
    <property type="evidence" value="ECO:0007669"/>
    <property type="project" value="InterPro"/>
</dbReference>
<dbReference type="Pfam" id="PF00105">
    <property type="entry name" value="zf-C4"/>
    <property type="match status" value="1"/>
</dbReference>
<evidence type="ECO:0000259" key="24">
    <source>
        <dbReference type="PROSITE" id="PS51843"/>
    </source>
</evidence>
<dbReference type="SMART" id="SM00399">
    <property type="entry name" value="ZnF_C4"/>
    <property type="match status" value="1"/>
</dbReference>
<dbReference type="Proteomes" id="UP001274896">
    <property type="component" value="Unassembled WGS sequence"/>
</dbReference>
<dbReference type="SUPFAM" id="SSF57716">
    <property type="entry name" value="Glucocorticoid receptor-like (DNA-binding domain)"/>
    <property type="match status" value="1"/>
</dbReference>
<keyword evidence="20" id="KW-0539">Nucleus</keyword>
<evidence type="ECO:0000256" key="21">
    <source>
        <dbReference type="ARBA" id="ARBA00031162"/>
    </source>
</evidence>
<dbReference type="EMBL" id="JAUCMX010000014">
    <property type="protein sequence ID" value="KAK3524472.1"/>
    <property type="molecule type" value="Genomic_DNA"/>
</dbReference>
<dbReference type="InterPro" id="IPR002492">
    <property type="entry name" value="Transposase_Tc1-like"/>
</dbReference>
<dbReference type="Pfam" id="PF00104">
    <property type="entry name" value="Hormone_recep"/>
    <property type="match status" value="1"/>
</dbReference>
<evidence type="ECO:0000256" key="7">
    <source>
        <dbReference type="ARBA" id="ARBA00022490"/>
    </source>
</evidence>
<keyword evidence="10" id="KW-0863">Zinc-finger</keyword>
<evidence type="ECO:0000256" key="11">
    <source>
        <dbReference type="ARBA" id="ARBA00022833"/>
    </source>
</evidence>
<keyword evidence="9" id="KW-0479">Metal-binding</keyword>
<dbReference type="SUPFAM" id="SSF46689">
    <property type="entry name" value="Homeodomain-like"/>
    <property type="match status" value="1"/>
</dbReference>
<dbReference type="InterPro" id="IPR001628">
    <property type="entry name" value="Znf_hrmn_rcpt"/>
</dbReference>
<dbReference type="Pfam" id="PF13358">
    <property type="entry name" value="DDE_3"/>
    <property type="match status" value="1"/>
</dbReference>
<evidence type="ECO:0000313" key="25">
    <source>
        <dbReference type="EMBL" id="KAK3524472.1"/>
    </source>
</evidence>
<keyword evidence="14" id="KW-0446">Lipid-binding</keyword>
<evidence type="ECO:0000259" key="23">
    <source>
        <dbReference type="PROSITE" id="PS51030"/>
    </source>
</evidence>
<evidence type="ECO:0000256" key="15">
    <source>
        <dbReference type="ARBA" id="ARBA00023125"/>
    </source>
</evidence>
<dbReference type="SMART" id="SM00430">
    <property type="entry name" value="HOLI"/>
    <property type="match status" value="1"/>
</dbReference>
<dbReference type="Gene3D" id="1.10.565.10">
    <property type="entry name" value="Retinoid X Receptor"/>
    <property type="match status" value="1"/>
</dbReference>
<dbReference type="Gene3D" id="3.30.50.10">
    <property type="entry name" value="Erythroid Transcription Factor GATA-1, subunit A"/>
    <property type="match status" value="1"/>
</dbReference>
<reference evidence="25" key="1">
    <citation type="submission" date="2023-06" db="EMBL/GenBank/DDBJ databases">
        <title>Male Hemibagrus guttatus genome.</title>
        <authorList>
            <person name="Bian C."/>
        </authorList>
    </citation>
    <scope>NUCLEOTIDE SEQUENCE</scope>
    <source>
        <strain evidence="25">Male_cb2023</strain>
        <tissue evidence="25">Muscle</tissue>
    </source>
</reference>
<keyword evidence="11" id="KW-0862">Zinc</keyword>
<evidence type="ECO:0000256" key="18">
    <source>
        <dbReference type="ARBA" id="ARBA00023170"/>
    </source>
</evidence>
<evidence type="ECO:0000256" key="8">
    <source>
        <dbReference type="ARBA" id="ARBA00022665"/>
    </source>
</evidence>
<keyword evidence="7" id="KW-0963">Cytoplasm</keyword>
<dbReference type="PRINTS" id="PR00047">
    <property type="entry name" value="STROIDFINGER"/>
</dbReference>
<feature type="domain" description="Nuclear receptor" evidence="23">
    <location>
        <begin position="328"/>
        <end position="403"/>
    </location>
</feature>
<keyword evidence="15" id="KW-0238">DNA-binding</keyword>
<name>A0AAE0QJX7_9TELE</name>
<dbReference type="PROSITE" id="PS00031">
    <property type="entry name" value="NUCLEAR_REC_DBD_1"/>
    <property type="match status" value="1"/>
</dbReference>
<proteinExistence type="inferred from homology"/>
<keyword evidence="18" id="KW-0675">Receptor</keyword>
<dbReference type="GO" id="GO:0005496">
    <property type="term" value="F:steroid binding"/>
    <property type="evidence" value="ECO:0007669"/>
    <property type="project" value="UniProtKB-KW"/>
</dbReference>
<dbReference type="GO" id="GO:0006325">
    <property type="term" value="P:chromatin organization"/>
    <property type="evidence" value="ECO:0007669"/>
    <property type="project" value="UniProtKB-KW"/>
</dbReference>
<keyword evidence="17" id="KW-0804">Transcription</keyword>
<evidence type="ECO:0000256" key="4">
    <source>
        <dbReference type="ARBA" id="ARBA00004300"/>
    </source>
</evidence>
<keyword evidence="16" id="KW-0496">Mitochondrion</keyword>
<dbReference type="InterPro" id="IPR050200">
    <property type="entry name" value="Nuclear_hormone_rcpt_NR3"/>
</dbReference>
<evidence type="ECO:0000256" key="14">
    <source>
        <dbReference type="ARBA" id="ARBA00023121"/>
    </source>
</evidence>
<evidence type="ECO:0000256" key="20">
    <source>
        <dbReference type="ARBA" id="ARBA00023242"/>
    </source>
</evidence>
<keyword evidence="13" id="KW-0805">Transcription regulation</keyword>
<feature type="non-terminal residue" evidence="25">
    <location>
        <position position="1018"/>
    </location>
</feature>
<dbReference type="InterPro" id="IPR013088">
    <property type="entry name" value="Znf_NHR/GATA"/>
</dbReference>
<gene>
    <name evidence="25" type="ORF">QTP70_029295</name>
</gene>
<evidence type="ECO:0000256" key="6">
    <source>
        <dbReference type="ARBA" id="ARBA00015625"/>
    </source>
</evidence>
<evidence type="ECO:0000256" key="17">
    <source>
        <dbReference type="ARBA" id="ARBA00023163"/>
    </source>
</evidence>
<dbReference type="InterPro" id="IPR001409">
    <property type="entry name" value="Glcrtcd_rcpt"/>
</dbReference>
<accession>A0AAE0QJX7</accession>
<keyword evidence="19" id="KW-0206">Cytoskeleton</keyword>
<dbReference type="GO" id="GO:0008270">
    <property type="term" value="F:zinc ion binding"/>
    <property type="evidence" value="ECO:0007669"/>
    <property type="project" value="UniProtKB-KW"/>
</dbReference>
<protein>
    <recommendedName>
        <fullName evidence="6">Glucocorticoid receptor</fullName>
    </recommendedName>
    <alternativeName>
        <fullName evidence="21">Nuclear receptor subfamily 3 group C member 1</fullName>
    </alternativeName>
</protein>
<organism evidence="25 26">
    <name type="scientific">Hemibagrus guttatus</name>
    <dbReference type="NCBI Taxonomy" id="175788"/>
    <lineage>
        <taxon>Eukaryota</taxon>
        <taxon>Metazoa</taxon>
        <taxon>Chordata</taxon>
        <taxon>Craniata</taxon>
        <taxon>Vertebrata</taxon>
        <taxon>Euteleostomi</taxon>
        <taxon>Actinopterygii</taxon>
        <taxon>Neopterygii</taxon>
        <taxon>Teleostei</taxon>
        <taxon>Ostariophysi</taxon>
        <taxon>Siluriformes</taxon>
        <taxon>Bagridae</taxon>
        <taxon>Hemibagrus</taxon>
    </lineage>
</organism>
<dbReference type="SUPFAM" id="SSF48508">
    <property type="entry name" value="Nuclear receptor ligand-binding domain"/>
    <property type="match status" value="1"/>
</dbReference>
<evidence type="ECO:0000256" key="3">
    <source>
        <dbReference type="ARBA" id="ARBA00004186"/>
    </source>
</evidence>
<dbReference type="PANTHER" id="PTHR48092">
    <property type="entry name" value="KNIRPS-RELATED PROTEIN-RELATED"/>
    <property type="match status" value="1"/>
</dbReference>
<keyword evidence="12" id="KW-0156">Chromatin regulator</keyword>
<dbReference type="NCBIfam" id="NF033545">
    <property type="entry name" value="transpos_IS630"/>
    <property type="match status" value="1"/>
</dbReference>
<evidence type="ECO:0000256" key="10">
    <source>
        <dbReference type="ARBA" id="ARBA00022771"/>
    </source>
</evidence>
<dbReference type="InterPro" id="IPR001723">
    <property type="entry name" value="Nuclear_hrmn_rcpt"/>
</dbReference>
<dbReference type="InterPro" id="IPR036388">
    <property type="entry name" value="WH-like_DNA-bd_sf"/>
</dbReference>
<evidence type="ECO:0000256" key="2">
    <source>
        <dbReference type="ARBA" id="ARBA00004173"/>
    </source>
</evidence>
<evidence type="ECO:0000256" key="9">
    <source>
        <dbReference type="ARBA" id="ARBA00022723"/>
    </source>
</evidence>
<keyword evidence="8" id="KW-0754">Steroid-binding</keyword>
<dbReference type="GO" id="GO:0004883">
    <property type="term" value="F:nuclear glucocorticoid receptor activity"/>
    <property type="evidence" value="ECO:0007669"/>
    <property type="project" value="InterPro"/>
</dbReference>
<evidence type="ECO:0000256" key="13">
    <source>
        <dbReference type="ARBA" id="ARBA00023015"/>
    </source>
</evidence>
<sequence>DHPMRGLLQTPGSTGPSSSSSSDVSYELSSVNIHTETSMGHNAHKPDAKTLKMQQKMKEGFNPKDNLALLNESIANLNRNSSSENMCFRTPDTFTFKMEEFSPLDKSDYDFCSYDQPEKDESGNERLTEENTLDILQSLELPPGSFSDLNEFCVTNDDDFFPSLSVEDAPLADSSMLKDGKPGKNLNGNDKAHPQQILEHNLNVPVIKTEKDSDFIQLCTPGVIKQENERRGHCQMTAKSGHPVASISLSMDSQPYHYRVSASLPDEKPVLGMYGPLATGNDGWIQGNGFGDTSRIQIANSVCEHAVLRPDAAASSSSGSARPKGPSSKICLVCSDEASGCHYGVLTCGSCKVFFKRAVEGQHNYLCAGRNDCIIDKIRRKNCPACRFRKCLQAGMNLEARKNKKLIRLKVQQASAESSPFVASECQSSLVPKSVPQLVPTMLALLKAIEPDIVYSGYDSTIPDTSTRLMTTLNRLGGRQVISAVKWAKALPGFRNLHLDDQMTLLQCSWLFLMSFSLGWRSYQQCNGGMLCFAPDLVINKERMKLPYMREQCEQMLKITNELVRLEVSYDEYLCMKVLLLLSTVPKDGLKSQAVFDEIRMSYIKELGKAIAKRDETSNQNWQRLYQLTKLLDSMQEYKRHLSTTSNSQTPNSTMAKTKELSKDTRNKIVDLHQAGKTESAIGKQLGAKKSTVAAIIRKWKTYKTTDNLPRSGAPRKISPRGVKMITRTVSKNPRTTRGDLVNDLQRAGTKVTKATISNTLRRQGLKSCSARRVPLLKPVHVRARLKFAREHLDDPEEDWENVIWSDETKIELFGKNSTCRVWRRKNAELHPKNTIPTVKHGGGNIMLWGCFSAKGPGRLIRVKERMNGAMYREILSKKFLPSARALKMKRGWVFQHDNDPKHTARATKEWLRKKHFKVLEWPSQSPDLNPIENLWRELKIRVAQRQPQNITALEEICMEEWAKLPATMVEGLLNFCFYTFLNKSLSVEFPEMLAEIITNQLPKIKDQSVKPLLFHEK</sequence>
<comment type="caution">
    <text evidence="25">The sequence shown here is derived from an EMBL/GenBank/DDBJ whole genome shotgun (WGS) entry which is preliminary data.</text>
</comment>
<dbReference type="GO" id="GO:0006313">
    <property type="term" value="P:DNA transposition"/>
    <property type="evidence" value="ECO:0007669"/>
    <property type="project" value="InterPro"/>
</dbReference>
<dbReference type="Pfam" id="PF02155">
    <property type="entry name" value="GCR"/>
    <property type="match status" value="1"/>
</dbReference>
<dbReference type="GO" id="GO:0005634">
    <property type="term" value="C:nucleus"/>
    <property type="evidence" value="ECO:0007669"/>
    <property type="project" value="UniProtKB-SubCell"/>
</dbReference>
<dbReference type="InterPro" id="IPR057667">
    <property type="entry name" value="HTH_SB"/>
</dbReference>
<dbReference type="InterPro" id="IPR000536">
    <property type="entry name" value="Nucl_hrmn_rcpt_lig-bd"/>
</dbReference>
<dbReference type="GO" id="GO:0005739">
    <property type="term" value="C:mitochondrion"/>
    <property type="evidence" value="ECO:0007669"/>
    <property type="project" value="UniProtKB-SubCell"/>
</dbReference>
<comment type="subcellular location">
    <subcellularLocation>
        <location evidence="4">Cytoplasm</location>
        <location evidence="4">Cytoskeleton</location>
        <location evidence="4">Microtubule organizing center</location>
        <location evidence="4">Centrosome</location>
    </subcellularLocation>
    <subcellularLocation>
        <location evidence="3">Cytoplasm</location>
        <location evidence="3">Cytoskeleton</location>
        <location evidence="3">Spindle</location>
    </subcellularLocation>
    <subcellularLocation>
        <location evidence="2">Mitochondrion</location>
    </subcellularLocation>
    <subcellularLocation>
        <location evidence="1">Nucleus</location>
    </subcellularLocation>
</comment>
<dbReference type="GO" id="GO:0005813">
    <property type="term" value="C:centrosome"/>
    <property type="evidence" value="ECO:0007669"/>
    <property type="project" value="UniProtKB-SubCell"/>
</dbReference>
<evidence type="ECO:0000256" key="16">
    <source>
        <dbReference type="ARBA" id="ARBA00023128"/>
    </source>
</evidence>
<evidence type="ECO:0000256" key="5">
    <source>
        <dbReference type="ARBA" id="ARBA00005413"/>
    </source>
</evidence>
<feature type="region of interest" description="Disordered" evidence="22">
    <location>
        <begin position="1"/>
        <end position="26"/>
    </location>
</feature>